<evidence type="ECO:0000256" key="5">
    <source>
        <dbReference type="RuleBase" id="RU000660"/>
    </source>
</evidence>
<dbReference type="GO" id="GO:0022625">
    <property type="term" value="C:cytosolic large ribosomal subunit"/>
    <property type="evidence" value="ECO:0007669"/>
    <property type="project" value="TreeGrafter"/>
</dbReference>
<dbReference type="AlphaFoldDB" id="A0A6S6T984"/>
<dbReference type="PANTHER" id="PTHR14413">
    <property type="entry name" value="RIBOSOMAL PROTEIN L17"/>
    <property type="match status" value="1"/>
</dbReference>
<dbReference type="NCBIfam" id="TIGR00059">
    <property type="entry name" value="L17"/>
    <property type="match status" value="1"/>
</dbReference>
<keyword evidence="2 4" id="KW-0689">Ribosomal protein</keyword>
<protein>
    <recommendedName>
        <fullName evidence="4">Large ribosomal subunit protein bL17</fullName>
    </recommendedName>
</protein>
<dbReference type="PANTHER" id="PTHR14413:SF16">
    <property type="entry name" value="LARGE RIBOSOMAL SUBUNIT PROTEIN BL17M"/>
    <property type="match status" value="1"/>
</dbReference>
<organism evidence="7">
    <name type="scientific">uncultured Aureispira sp</name>
    <dbReference type="NCBI Taxonomy" id="1331704"/>
    <lineage>
        <taxon>Bacteria</taxon>
        <taxon>Pseudomonadati</taxon>
        <taxon>Bacteroidota</taxon>
        <taxon>Saprospiria</taxon>
        <taxon>Saprospirales</taxon>
        <taxon>Saprospiraceae</taxon>
        <taxon>Aureispira</taxon>
        <taxon>environmental samples</taxon>
    </lineage>
</organism>
<comment type="subunit">
    <text evidence="4">Part of the 50S ribosomal subunit. Contacts protein L32.</text>
</comment>
<comment type="similarity">
    <text evidence="1 4 5">Belongs to the bacterial ribosomal protein bL17 family.</text>
</comment>
<dbReference type="GO" id="GO:0006412">
    <property type="term" value="P:translation"/>
    <property type="evidence" value="ECO:0007669"/>
    <property type="project" value="UniProtKB-UniRule"/>
</dbReference>
<dbReference type="Pfam" id="PF01196">
    <property type="entry name" value="Ribosomal_L17"/>
    <property type="match status" value="1"/>
</dbReference>
<dbReference type="SUPFAM" id="SSF64263">
    <property type="entry name" value="Prokaryotic ribosomal protein L17"/>
    <property type="match status" value="1"/>
</dbReference>
<accession>A0A6S6T984</accession>
<evidence type="ECO:0000256" key="2">
    <source>
        <dbReference type="ARBA" id="ARBA00022980"/>
    </source>
</evidence>
<keyword evidence="3 4" id="KW-0687">Ribonucleoprotein</keyword>
<proteinExistence type="inferred from homology"/>
<dbReference type="PROSITE" id="PS01167">
    <property type="entry name" value="RIBOSOMAL_L17"/>
    <property type="match status" value="1"/>
</dbReference>
<dbReference type="InterPro" id="IPR047859">
    <property type="entry name" value="Ribosomal_bL17_CS"/>
</dbReference>
<feature type="region of interest" description="Disordered" evidence="6">
    <location>
        <begin position="136"/>
        <end position="180"/>
    </location>
</feature>
<reference evidence="7" key="1">
    <citation type="submission" date="2020-01" db="EMBL/GenBank/DDBJ databases">
        <authorList>
            <person name="Meier V. D."/>
            <person name="Meier V D."/>
        </authorList>
    </citation>
    <scope>NUCLEOTIDE SEQUENCE</scope>
    <source>
        <strain evidence="7">HLG_WM_MAG_10</strain>
    </source>
</reference>
<evidence type="ECO:0000256" key="3">
    <source>
        <dbReference type="ARBA" id="ARBA00023274"/>
    </source>
</evidence>
<dbReference type="HAMAP" id="MF_01368">
    <property type="entry name" value="Ribosomal_bL17"/>
    <property type="match status" value="1"/>
</dbReference>
<feature type="compositionally biased region" description="Basic residues" evidence="6">
    <location>
        <begin position="136"/>
        <end position="148"/>
    </location>
</feature>
<dbReference type="InterPro" id="IPR036373">
    <property type="entry name" value="Ribosomal_bL17_sf"/>
</dbReference>
<dbReference type="InterPro" id="IPR000456">
    <property type="entry name" value="Ribosomal_bL17"/>
</dbReference>
<evidence type="ECO:0000313" key="7">
    <source>
        <dbReference type="EMBL" id="CAA6815584.1"/>
    </source>
</evidence>
<dbReference type="Gene3D" id="3.90.1030.10">
    <property type="entry name" value="Ribosomal protein L17"/>
    <property type="match status" value="1"/>
</dbReference>
<gene>
    <name evidence="4" type="primary">rplQ</name>
    <name evidence="7" type="ORF">HELGO_WM16698</name>
</gene>
<dbReference type="GO" id="GO:0003735">
    <property type="term" value="F:structural constituent of ribosome"/>
    <property type="evidence" value="ECO:0007669"/>
    <property type="project" value="InterPro"/>
</dbReference>
<evidence type="ECO:0000256" key="4">
    <source>
        <dbReference type="HAMAP-Rule" id="MF_01368"/>
    </source>
</evidence>
<name>A0A6S6T984_9BACT</name>
<evidence type="ECO:0000256" key="6">
    <source>
        <dbReference type="SAM" id="MobiDB-lite"/>
    </source>
</evidence>
<sequence>MRHGKKFNHLSRKKGHRKALLRNMSISLIAHKRIRTTVAKAKALRKYIEPLLTRARKAASEEKIKDATHHRRVIFSHLQNKEAVKTLFGEIAMKIADRPGGYVRILRTGFRQNDAADMCIIELVDFNTDALETQTVKKKRTRRGRKKKSSDTTTATTEEAVVEKTEDTVADTENTSKEEE</sequence>
<evidence type="ECO:0000256" key="1">
    <source>
        <dbReference type="ARBA" id="ARBA00008777"/>
    </source>
</evidence>
<dbReference type="EMBL" id="CACVAQ010000227">
    <property type="protein sequence ID" value="CAA6815584.1"/>
    <property type="molecule type" value="Genomic_DNA"/>
</dbReference>